<gene>
    <name evidence="1" type="ORF">M9Y10_011396</name>
</gene>
<reference evidence="1 2" key="1">
    <citation type="submission" date="2024-04" db="EMBL/GenBank/DDBJ databases">
        <title>Tritrichomonas musculus Genome.</title>
        <authorList>
            <person name="Alves-Ferreira E."/>
            <person name="Grigg M."/>
            <person name="Lorenzi H."/>
            <person name="Galac M."/>
        </authorList>
    </citation>
    <scope>NUCLEOTIDE SEQUENCE [LARGE SCALE GENOMIC DNA]</scope>
    <source>
        <strain evidence="1 2">EAF2021</strain>
    </source>
</reference>
<proteinExistence type="predicted"/>
<protein>
    <submittedName>
        <fullName evidence="1">Uncharacterized protein</fullName>
    </submittedName>
</protein>
<evidence type="ECO:0000313" key="1">
    <source>
        <dbReference type="EMBL" id="KAK8863706.1"/>
    </source>
</evidence>
<dbReference type="EMBL" id="JAPFFF010000017">
    <property type="protein sequence ID" value="KAK8863706.1"/>
    <property type="molecule type" value="Genomic_DNA"/>
</dbReference>
<keyword evidence="2" id="KW-1185">Reference proteome</keyword>
<dbReference type="Proteomes" id="UP001470230">
    <property type="component" value="Unassembled WGS sequence"/>
</dbReference>
<name>A0ABR2IKF7_9EUKA</name>
<sequence length="94" mass="11211">MAILFSDDFDGNKQYIDSLIKELKECKYNQKCEQLLQDIDLLQRLVQSSYDEFLFSANESYERSFRPEEHSSEVFTDDQLKQLREDHDSDAVMF</sequence>
<accession>A0ABR2IKF7</accession>
<comment type="caution">
    <text evidence="1">The sequence shown here is derived from an EMBL/GenBank/DDBJ whole genome shotgun (WGS) entry which is preliminary data.</text>
</comment>
<evidence type="ECO:0000313" key="2">
    <source>
        <dbReference type="Proteomes" id="UP001470230"/>
    </source>
</evidence>
<organism evidence="1 2">
    <name type="scientific">Tritrichomonas musculus</name>
    <dbReference type="NCBI Taxonomy" id="1915356"/>
    <lineage>
        <taxon>Eukaryota</taxon>
        <taxon>Metamonada</taxon>
        <taxon>Parabasalia</taxon>
        <taxon>Tritrichomonadida</taxon>
        <taxon>Tritrichomonadidae</taxon>
        <taxon>Tritrichomonas</taxon>
    </lineage>
</organism>